<evidence type="ECO:0000256" key="2">
    <source>
        <dbReference type="ARBA" id="ARBA00023145"/>
    </source>
</evidence>
<feature type="domain" description="Peptidase C1A papain C-terminal" evidence="3">
    <location>
        <begin position="112"/>
        <end position="266"/>
    </location>
</feature>
<comment type="similarity">
    <text evidence="1">Belongs to the peptidase C1 family.</text>
</comment>
<evidence type="ECO:0000313" key="6">
    <source>
        <dbReference type="Proteomes" id="UP000591131"/>
    </source>
</evidence>
<comment type="caution">
    <text evidence="5">The sequence shown here is derived from an EMBL/GenBank/DDBJ whole genome shotgun (WGS) entry which is preliminary data.</text>
</comment>
<keyword evidence="6" id="KW-1185">Reference proteome</keyword>
<dbReference type="GO" id="GO:0006508">
    <property type="term" value="P:proteolysis"/>
    <property type="evidence" value="ECO:0007669"/>
    <property type="project" value="InterPro"/>
</dbReference>
<evidence type="ECO:0008006" key="7">
    <source>
        <dbReference type="Google" id="ProtNLM"/>
    </source>
</evidence>
<dbReference type="GO" id="GO:0008234">
    <property type="term" value="F:cysteine-type peptidase activity"/>
    <property type="evidence" value="ECO:0007669"/>
    <property type="project" value="InterPro"/>
</dbReference>
<dbReference type="CDD" id="cd02248">
    <property type="entry name" value="Peptidase_C1A"/>
    <property type="match status" value="1"/>
</dbReference>
<dbReference type="Pfam" id="PF00112">
    <property type="entry name" value="Peptidase_C1"/>
    <property type="match status" value="1"/>
</dbReference>
<dbReference type="AlphaFoldDB" id="A0A7J6LHG6"/>
<dbReference type="InterPro" id="IPR013128">
    <property type="entry name" value="Peptidase_C1A"/>
</dbReference>
<evidence type="ECO:0000313" key="5">
    <source>
        <dbReference type="EMBL" id="KAF4658737.1"/>
    </source>
</evidence>
<dbReference type="Proteomes" id="UP000591131">
    <property type="component" value="Unassembled WGS sequence"/>
</dbReference>
<dbReference type="PANTHER" id="PTHR12411">
    <property type="entry name" value="CYSTEINE PROTEASE FAMILY C1-RELATED"/>
    <property type="match status" value="1"/>
</dbReference>
<evidence type="ECO:0000259" key="3">
    <source>
        <dbReference type="SMART" id="SM00645"/>
    </source>
</evidence>
<dbReference type="SMART" id="SM00848">
    <property type="entry name" value="Inhibitor_I29"/>
    <property type="match status" value="1"/>
</dbReference>
<dbReference type="Pfam" id="PF08246">
    <property type="entry name" value="Inhibitor_I29"/>
    <property type="match status" value="1"/>
</dbReference>
<dbReference type="InterPro" id="IPR013201">
    <property type="entry name" value="Prot_inhib_I29"/>
</dbReference>
<gene>
    <name evidence="5" type="ORF">FOL47_007868</name>
</gene>
<reference evidence="5 6" key="1">
    <citation type="submission" date="2020-04" db="EMBL/GenBank/DDBJ databases">
        <title>Perkinsus chesapeaki whole genome sequence.</title>
        <authorList>
            <person name="Bogema D.R."/>
        </authorList>
    </citation>
    <scope>NUCLEOTIDE SEQUENCE [LARGE SCALE GENOMIC DNA]</scope>
    <source>
        <strain evidence="5">ATCC PRA-425</strain>
    </source>
</reference>
<evidence type="ECO:0000259" key="4">
    <source>
        <dbReference type="SMART" id="SM00848"/>
    </source>
</evidence>
<dbReference type="Gene3D" id="3.90.70.10">
    <property type="entry name" value="Cysteine proteinases"/>
    <property type="match status" value="1"/>
</dbReference>
<name>A0A7J6LHG6_PERCH</name>
<dbReference type="InterPro" id="IPR000668">
    <property type="entry name" value="Peptidase_C1A_C"/>
</dbReference>
<dbReference type="SUPFAM" id="SSF54001">
    <property type="entry name" value="Cysteine proteinases"/>
    <property type="match status" value="1"/>
</dbReference>
<dbReference type="EMBL" id="JAAPAO010000481">
    <property type="protein sequence ID" value="KAF4658737.1"/>
    <property type="molecule type" value="Genomic_DNA"/>
</dbReference>
<dbReference type="InterPro" id="IPR038765">
    <property type="entry name" value="Papain-like_cys_pep_sf"/>
</dbReference>
<sequence length="268" mass="29522">MRVIGYLYSSYSSLALVEYADLDFQGFVMKYNKVYESPEEYQAAMDAFTQSVKEIEEVRKNGDVEHEVGINEHSDIPQEQFNKVMTCMSQTANRRLEISTNDDHNGTNLRDLPTVVDWQEAGALAAVRDQSTLLRRCGCCYAMASTAVLESRFKIQSGVSKVVPFSVQQIIDCSTSYGNNGCNGGESDDVYAYARNEGMVKASSYPFEAKSGTCKTNLVTNPQKQCIKARDIARLHRTIPGSEASMMEAVAQGPVAVSLNADAVPVVF</sequence>
<keyword evidence="2" id="KW-0865">Zymogen</keyword>
<proteinExistence type="inferred from homology"/>
<evidence type="ECO:0000256" key="1">
    <source>
        <dbReference type="ARBA" id="ARBA00008455"/>
    </source>
</evidence>
<dbReference type="SMART" id="SM00645">
    <property type="entry name" value="Pept_C1"/>
    <property type="match status" value="1"/>
</dbReference>
<protein>
    <recommendedName>
        <fullName evidence="7">Peptidase C1A papain C-terminal domain-containing protein</fullName>
    </recommendedName>
</protein>
<dbReference type="OrthoDB" id="5855924at2759"/>
<feature type="domain" description="Cathepsin propeptide inhibitor" evidence="4">
    <location>
        <begin position="24"/>
        <end position="81"/>
    </location>
</feature>
<accession>A0A7J6LHG6</accession>
<dbReference type="InterPro" id="IPR039417">
    <property type="entry name" value="Peptidase_C1A_papain-like"/>
</dbReference>
<organism evidence="5 6">
    <name type="scientific">Perkinsus chesapeaki</name>
    <name type="common">Clam parasite</name>
    <name type="synonym">Perkinsus andrewsi</name>
    <dbReference type="NCBI Taxonomy" id="330153"/>
    <lineage>
        <taxon>Eukaryota</taxon>
        <taxon>Sar</taxon>
        <taxon>Alveolata</taxon>
        <taxon>Perkinsozoa</taxon>
        <taxon>Perkinsea</taxon>
        <taxon>Perkinsida</taxon>
        <taxon>Perkinsidae</taxon>
        <taxon>Perkinsus</taxon>
    </lineage>
</organism>